<reference evidence="4 5" key="1">
    <citation type="submission" date="2023-12" db="EMBL/GenBank/DDBJ databases">
        <title>Amycolatopsis sp. V23-08.</title>
        <authorList>
            <person name="Somphong A."/>
        </authorList>
    </citation>
    <scope>NUCLEOTIDE SEQUENCE [LARGE SCALE GENOMIC DNA]</scope>
    <source>
        <strain evidence="4 5">V23-08</strain>
    </source>
</reference>
<dbReference type="Proteomes" id="UP001304298">
    <property type="component" value="Unassembled WGS sequence"/>
</dbReference>
<feature type="transmembrane region" description="Helical" evidence="2">
    <location>
        <begin position="62"/>
        <end position="81"/>
    </location>
</feature>
<evidence type="ECO:0000313" key="5">
    <source>
        <dbReference type="Proteomes" id="UP001304298"/>
    </source>
</evidence>
<dbReference type="EMBL" id="JAYFSI010000002">
    <property type="protein sequence ID" value="MEA5360962.1"/>
    <property type="molecule type" value="Genomic_DNA"/>
</dbReference>
<evidence type="ECO:0000256" key="2">
    <source>
        <dbReference type="SAM" id="Phobius"/>
    </source>
</evidence>
<gene>
    <name evidence="4" type="ORF">VA596_15545</name>
</gene>
<keyword evidence="2" id="KW-1133">Transmembrane helix</keyword>
<comment type="caution">
    <text evidence="4">The sequence shown here is derived from an EMBL/GenBank/DDBJ whole genome shotgun (WGS) entry which is preliminary data.</text>
</comment>
<evidence type="ECO:0000256" key="1">
    <source>
        <dbReference type="SAM" id="MobiDB-lite"/>
    </source>
</evidence>
<organism evidence="4 5">
    <name type="scientific">Amycolatopsis heterodermiae</name>
    <dbReference type="NCBI Taxonomy" id="3110235"/>
    <lineage>
        <taxon>Bacteria</taxon>
        <taxon>Bacillati</taxon>
        <taxon>Actinomycetota</taxon>
        <taxon>Actinomycetes</taxon>
        <taxon>Pseudonocardiales</taxon>
        <taxon>Pseudonocardiaceae</taxon>
        <taxon>Amycolatopsis</taxon>
    </lineage>
</organism>
<accession>A0ABU5R416</accession>
<dbReference type="RefSeq" id="WP_323327765.1">
    <property type="nucleotide sequence ID" value="NZ_JAYFSI010000002.1"/>
</dbReference>
<protein>
    <submittedName>
        <fullName evidence="4">DUF4328 domain-containing protein</fullName>
    </submittedName>
</protein>
<dbReference type="Pfam" id="PF14219">
    <property type="entry name" value="DUF4328"/>
    <property type="match status" value="1"/>
</dbReference>
<feature type="transmembrane region" description="Helical" evidence="2">
    <location>
        <begin position="24"/>
        <end position="42"/>
    </location>
</feature>
<feature type="domain" description="DUF4328" evidence="3">
    <location>
        <begin position="21"/>
        <end position="136"/>
    </location>
</feature>
<feature type="transmembrane region" description="Helical" evidence="2">
    <location>
        <begin position="108"/>
        <end position="126"/>
    </location>
</feature>
<dbReference type="InterPro" id="IPR025565">
    <property type="entry name" value="DUF4328"/>
</dbReference>
<keyword evidence="5" id="KW-1185">Reference proteome</keyword>
<keyword evidence="2" id="KW-0472">Membrane</keyword>
<name>A0ABU5R416_9PSEU</name>
<evidence type="ECO:0000313" key="4">
    <source>
        <dbReference type="EMBL" id="MEA5360962.1"/>
    </source>
</evidence>
<evidence type="ECO:0000259" key="3">
    <source>
        <dbReference type="Pfam" id="PF14219"/>
    </source>
</evidence>
<sequence length="180" mass="19780">MVGLADVAGEWGAFPGSVWLAVDWTYLGIQAVTGIVFMRWLWLARTNAKVIEPAPHRHSPMWAVLCWIVPIVGFWFPQMVVRDVWNASNPQRPRGAGQLYPTPGAELISWWWAAFLANQVLSTIGARHSLMRPRDPLGSFPVSLDSPGCHIPGPGAGFEAHEGCTHPRGGSRALRHRSAA</sequence>
<feature type="region of interest" description="Disordered" evidence="1">
    <location>
        <begin position="160"/>
        <end position="180"/>
    </location>
</feature>
<proteinExistence type="predicted"/>
<keyword evidence="2" id="KW-0812">Transmembrane</keyword>